<dbReference type="EMBL" id="HACG01001142">
    <property type="protein sequence ID" value="CEK48007.1"/>
    <property type="molecule type" value="Transcribed_RNA"/>
</dbReference>
<evidence type="ECO:0000259" key="1">
    <source>
        <dbReference type="PROSITE" id="PS00028"/>
    </source>
</evidence>
<organism evidence="2">
    <name type="scientific">Arion vulgaris</name>
    <dbReference type="NCBI Taxonomy" id="1028688"/>
    <lineage>
        <taxon>Eukaryota</taxon>
        <taxon>Metazoa</taxon>
        <taxon>Spiralia</taxon>
        <taxon>Lophotrochozoa</taxon>
        <taxon>Mollusca</taxon>
        <taxon>Gastropoda</taxon>
        <taxon>Heterobranchia</taxon>
        <taxon>Euthyneura</taxon>
        <taxon>Panpulmonata</taxon>
        <taxon>Eupulmonata</taxon>
        <taxon>Stylommatophora</taxon>
        <taxon>Helicina</taxon>
        <taxon>Arionoidea</taxon>
        <taxon>Arionidae</taxon>
        <taxon>Arion</taxon>
    </lineage>
</organism>
<dbReference type="PROSITE" id="PS00028">
    <property type="entry name" value="ZINC_FINGER_C2H2_1"/>
    <property type="match status" value="1"/>
</dbReference>
<gene>
    <name evidence="2" type="primary">ORF2880</name>
</gene>
<reference evidence="2" key="1">
    <citation type="submission" date="2014-12" db="EMBL/GenBank/DDBJ databases">
        <title>Insight into the proteome of Arion vulgaris.</title>
        <authorList>
            <person name="Aradska J."/>
            <person name="Bulat T."/>
            <person name="Smidak R."/>
            <person name="Sarate P."/>
            <person name="Gangsoo J."/>
            <person name="Sialana F."/>
            <person name="Bilban M."/>
            <person name="Lubec G."/>
        </authorList>
    </citation>
    <scope>NUCLEOTIDE SEQUENCE</scope>
    <source>
        <tissue evidence="2">Skin</tissue>
    </source>
</reference>
<feature type="non-terminal residue" evidence="2">
    <location>
        <position position="1"/>
    </location>
</feature>
<evidence type="ECO:0000313" key="2">
    <source>
        <dbReference type="EMBL" id="CEK48007.1"/>
    </source>
</evidence>
<proteinExistence type="predicted"/>
<name>A0A0B6XVE6_9EUPU</name>
<feature type="non-terminal residue" evidence="2">
    <location>
        <position position="160"/>
    </location>
</feature>
<sequence>YCSSLFKDKESLLDHITTHSAFNPKEWETFFMISEEDQHQQKDDGKVLHVKKDGKFQQNYTDKMESNQTSVQLHKKCTENDKQGTESTEARIQQILNEVPKQLSAGQQSPNMNKFKCEWCPAEFVNLTAVYKHASQAHPIQLKEQDVHMLIAGQNHLPKS</sequence>
<feature type="domain" description="C2H2-type" evidence="1">
    <location>
        <begin position="117"/>
        <end position="138"/>
    </location>
</feature>
<dbReference type="AlphaFoldDB" id="A0A0B6XVE6"/>
<protein>
    <recommendedName>
        <fullName evidence="1">C2H2-type domain-containing protein</fullName>
    </recommendedName>
</protein>
<accession>A0A0B6XVE6</accession>
<dbReference type="InterPro" id="IPR013087">
    <property type="entry name" value="Znf_C2H2_type"/>
</dbReference>